<feature type="transmembrane region" description="Helical" evidence="7">
    <location>
        <begin position="135"/>
        <end position="157"/>
    </location>
</feature>
<gene>
    <name evidence="8" type="ordered locus">Psed_4369</name>
</gene>
<organism evidence="8 9">
    <name type="scientific">Pseudonocardia dioxanivorans (strain ATCC 55486 / DSM 44775 / JCM 13855 / CB1190)</name>
    <dbReference type="NCBI Taxonomy" id="675635"/>
    <lineage>
        <taxon>Bacteria</taxon>
        <taxon>Bacillati</taxon>
        <taxon>Actinomycetota</taxon>
        <taxon>Actinomycetes</taxon>
        <taxon>Pseudonocardiales</taxon>
        <taxon>Pseudonocardiaceae</taxon>
        <taxon>Pseudonocardia</taxon>
    </lineage>
</organism>
<proteinExistence type="predicted"/>
<evidence type="ECO:0000256" key="6">
    <source>
        <dbReference type="SAM" id="MobiDB-lite"/>
    </source>
</evidence>
<protein>
    <submittedName>
        <fullName evidence="8">Cytochrome c oxidase caa3-type, assembly factor CtaG-related protein</fullName>
    </submittedName>
</protein>
<dbReference type="Proteomes" id="UP000007809">
    <property type="component" value="Chromosome"/>
</dbReference>
<feature type="region of interest" description="Disordered" evidence="6">
    <location>
        <begin position="301"/>
        <end position="324"/>
    </location>
</feature>
<feature type="transmembrane region" description="Helical" evidence="7">
    <location>
        <begin position="61"/>
        <end position="82"/>
    </location>
</feature>
<dbReference type="AlphaFoldDB" id="F4CXF3"/>
<feature type="transmembrane region" description="Helical" evidence="7">
    <location>
        <begin position="94"/>
        <end position="115"/>
    </location>
</feature>
<evidence type="ECO:0000256" key="3">
    <source>
        <dbReference type="ARBA" id="ARBA00022692"/>
    </source>
</evidence>
<evidence type="ECO:0000313" key="8">
    <source>
        <dbReference type="EMBL" id="AEA26527.1"/>
    </source>
</evidence>
<feature type="compositionally biased region" description="Low complexity" evidence="6">
    <location>
        <begin position="306"/>
        <end position="315"/>
    </location>
</feature>
<comment type="subcellular location">
    <subcellularLocation>
        <location evidence="1">Cell membrane</location>
        <topology evidence="1">Multi-pass membrane protein</topology>
    </subcellularLocation>
</comment>
<feature type="transmembrane region" description="Helical" evidence="7">
    <location>
        <begin position="255"/>
        <end position="275"/>
    </location>
</feature>
<dbReference type="eggNOG" id="COG3336">
    <property type="taxonomic scope" value="Bacteria"/>
</dbReference>
<evidence type="ECO:0000256" key="5">
    <source>
        <dbReference type="ARBA" id="ARBA00023136"/>
    </source>
</evidence>
<keyword evidence="9" id="KW-1185">Reference proteome</keyword>
<evidence type="ECO:0000256" key="1">
    <source>
        <dbReference type="ARBA" id="ARBA00004651"/>
    </source>
</evidence>
<dbReference type="STRING" id="675635.Psed_4369"/>
<dbReference type="InterPro" id="IPR019108">
    <property type="entry name" value="Caa3_assmbl_CtaG-rel"/>
</dbReference>
<dbReference type="HOGENOM" id="CLU_054944_1_0_11"/>
<dbReference type="GO" id="GO:0005886">
    <property type="term" value="C:plasma membrane"/>
    <property type="evidence" value="ECO:0007669"/>
    <property type="project" value="UniProtKB-SubCell"/>
</dbReference>
<evidence type="ECO:0000256" key="7">
    <source>
        <dbReference type="SAM" id="Phobius"/>
    </source>
</evidence>
<accession>F4CXF3</accession>
<dbReference type="KEGG" id="pdx:Psed_4369"/>
<feature type="transmembrane region" description="Helical" evidence="7">
    <location>
        <begin position="29"/>
        <end position="49"/>
    </location>
</feature>
<evidence type="ECO:0000313" key="9">
    <source>
        <dbReference type="Proteomes" id="UP000007809"/>
    </source>
</evidence>
<dbReference type="OrthoDB" id="5241646at2"/>
<keyword evidence="2" id="KW-1003">Cell membrane</keyword>
<keyword evidence="3 7" id="KW-0812">Transmembrane</keyword>
<name>F4CXF3_PSEUX</name>
<dbReference type="RefSeq" id="WP_013676441.1">
    <property type="nucleotide sequence ID" value="NC_015312.1"/>
</dbReference>
<sequence length="324" mass="35433">MITALVAAADIPAAPLGWDNAFSTWTLPWWQLAVLTVAGAAYLVGVATLRRKGIPWQRGRIVLWFVGLAMIGLSAASAIGVYDRASFAMSAVQHMVLQMIAPAPLGLAAPVTLALRATTGRPRRTLLRLLHSRYIAVVTHPLVAYALFVVTPFVLIYSSLFDIGLTDDVVHDLTHVHFVLVGALLYWPLLGVDPLPNPLPFVMRLLLVVGLGPAHIVLGIPIMLRDSLLAPGFFLDVAARWGNDALADQKAGGGLLWIFGDVVVLFLLGGLFSQWNRSEKREQRRIDRHLDRLHGDAATTPPWWLTSETTPATDTTDQKELDPR</sequence>
<keyword evidence="5 7" id="KW-0472">Membrane</keyword>
<feature type="transmembrane region" description="Helical" evidence="7">
    <location>
        <begin position="169"/>
        <end position="189"/>
    </location>
</feature>
<evidence type="ECO:0000256" key="2">
    <source>
        <dbReference type="ARBA" id="ARBA00022475"/>
    </source>
</evidence>
<dbReference type="Pfam" id="PF09678">
    <property type="entry name" value="Caa3_CtaG"/>
    <property type="match status" value="1"/>
</dbReference>
<dbReference type="EMBL" id="CP002593">
    <property type="protein sequence ID" value="AEA26527.1"/>
    <property type="molecule type" value="Genomic_DNA"/>
</dbReference>
<feature type="transmembrane region" description="Helical" evidence="7">
    <location>
        <begin position="201"/>
        <end position="224"/>
    </location>
</feature>
<reference evidence="8 9" key="1">
    <citation type="journal article" date="2011" name="J. Bacteriol.">
        <title>Genome sequence of the 1,4-dioxane-degrading Pseudonocardia dioxanivorans strain CB1190.</title>
        <authorList>
            <person name="Sales C.M."/>
            <person name="Mahendra S."/>
            <person name="Grostern A."/>
            <person name="Parales R.E."/>
            <person name="Goodwin L.A."/>
            <person name="Woyke T."/>
            <person name="Nolan M."/>
            <person name="Lapidus A."/>
            <person name="Chertkov O."/>
            <person name="Ovchinnikova G."/>
            <person name="Sczyrba A."/>
            <person name="Alvarez-Cohen L."/>
        </authorList>
    </citation>
    <scope>NUCLEOTIDE SEQUENCE [LARGE SCALE GENOMIC DNA]</scope>
    <source>
        <strain evidence="9">ATCC 55486 / DSM 44775 / JCM 13855 / CB1190</strain>
    </source>
</reference>
<keyword evidence="4 7" id="KW-1133">Transmembrane helix</keyword>
<evidence type="ECO:0000256" key="4">
    <source>
        <dbReference type="ARBA" id="ARBA00022989"/>
    </source>
</evidence>